<keyword evidence="3 6" id="KW-0812">Transmembrane</keyword>
<feature type="domain" description="Phage shock protein PspC N-terminal" evidence="7">
    <location>
        <begin position="35"/>
        <end position="94"/>
    </location>
</feature>
<dbReference type="InterPro" id="IPR026870">
    <property type="entry name" value="Zinc_ribbon_dom"/>
</dbReference>
<protein>
    <recommendedName>
        <fullName evidence="10">Phage shock protein PspC N-terminal domain-containing protein</fullName>
    </recommendedName>
</protein>
<evidence type="ECO:0000256" key="4">
    <source>
        <dbReference type="ARBA" id="ARBA00022989"/>
    </source>
</evidence>
<evidence type="ECO:0000256" key="6">
    <source>
        <dbReference type="SAM" id="Phobius"/>
    </source>
</evidence>
<dbReference type="Pfam" id="PF04024">
    <property type="entry name" value="PspC"/>
    <property type="match status" value="2"/>
</dbReference>
<feature type="domain" description="Phage shock protein PspC N-terminal" evidence="7">
    <location>
        <begin position="105"/>
        <end position="164"/>
    </location>
</feature>
<dbReference type="PANTHER" id="PTHR33885">
    <property type="entry name" value="PHAGE SHOCK PROTEIN C"/>
    <property type="match status" value="1"/>
</dbReference>
<accession>A0A382CQJ0</accession>
<proteinExistence type="predicted"/>
<feature type="transmembrane region" description="Helical" evidence="6">
    <location>
        <begin position="136"/>
        <end position="162"/>
    </location>
</feature>
<feature type="domain" description="Zinc-ribbon" evidence="8">
    <location>
        <begin position="3"/>
        <end position="22"/>
    </location>
</feature>
<evidence type="ECO:0000256" key="3">
    <source>
        <dbReference type="ARBA" id="ARBA00022692"/>
    </source>
</evidence>
<gene>
    <name evidence="9" type="ORF">METZ01_LOCUS181264</name>
</gene>
<evidence type="ECO:0000256" key="1">
    <source>
        <dbReference type="ARBA" id="ARBA00004162"/>
    </source>
</evidence>
<dbReference type="InterPro" id="IPR007168">
    <property type="entry name" value="Phageshock_PspC_N"/>
</dbReference>
<keyword evidence="2" id="KW-1003">Cell membrane</keyword>
<organism evidence="9">
    <name type="scientific">marine metagenome</name>
    <dbReference type="NCBI Taxonomy" id="408172"/>
    <lineage>
        <taxon>unclassified sequences</taxon>
        <taxon>metagenomes</taxon>
        <taxon>ecological metagenomes</taxon>
    </lineage>
</organism>
<evidence type="ECO:0000313" key="9">
    <source>
        <dbReference type="EMBL" id="SVB28410.1"/>
    </source>
</evidence>
<dbReference type="EMBL" id="UINC01035657">
    <property type="protein sequence ID" value="SVB28410.1"/>
    <property type="molecule type" value="Genomic_DNA"/>
</dbReference>
<dbReference type="Pfam" id="PF13240">
    <property type="entry name" value="Zn_Ribbon_1"/>
    <property type="match status" value="1"/>
</dbReference>
<reference evidence="9" key="1">
    <citation type="submission" date="2018-05" db="EMBL/GenBank/DDBJ databases">
        <authorList>
            <person name="Lanie J.A."/>
            <person name="Ng W.-L."/>
            <person name="Kazmierczak K.M."/>
            <person name="Andrzejewski T.M."/>
            <person name="Davidsen T.M."/>
            <person name="Wayne K.J."/>
            <person name="Tettelin H."/>
            <person name="Glass J.I."/>
            <person name="Rusch D."/>
            <person name="Podicherti R."/>
            <person name="Tsui H.-C.T."/>
            <person name="Winkler M.E."/>
        </authorList>
    </citation>
    <scope>NUCLEOTIDE SEQUENCE</scope>
</reference>
<keyword evidence="5 6" id="KW-0472">Membrane</keyword>
<evidence type="ECO:0000256" key="2">
    <source>
        <dbReference type="ARBA" id="ARBA00022475"/>
    </source>
</evidence>
<evidence type="ECO:0000256" key="5">
    <source>
        <dbReference type="ARBA" id="ARBA00023136"/>
    </source>
</evidence>
<evidence type="ECO:0000259" key="8">
    <source>
        <dbReference type="Pfam" id="PF13240"/>
    </source>
</evidence>
<sequence>MTCGECEHELPNGAKFCMNCGADQRGAAALHGAARPLRRSDTNRKIAGVCGGLAEYFEVDVTVIRVLLVIVTIVPGALVGGIVAYLVAWLLMPGEQARGPADPSRQLTQSATNRKIGGVCGGLGEYFGVDPTAVRLLGVVLSIIPGVIVGGVLVYLVAWLVMPAPPEGNSDSSVPDEFLGV</sequence>
<dbReference type="InterPro" id="IPR052027">
    <property type="entry name" value="PspC"/>
</dbReference>
<dbReference type="PANTHER" id="PTHR33885:SF3">
    <property type="entry name" value="PHAGE SHOCK PROTEIN C"/>
    <property type="match status" value="1"/>
</dbReference>
<dbReference type="AlphaFoldDB" id="A0A382CQJ0"/>
<comment type="subcellular location">
    <subcellularLocation>
        <location evidence="1">Cell membrane</location>
        <topology evidence="1">Single-pass membrane protein</topology>
    </subcellularLocation>
</comment>
<feature type="transmembrane region" description="Helical" evidence="6">
    <location>
        <begin position="66"/>
        <end position="91"/>
    </location>
</feature>
<keyword evidence="4 6" id="KW-1133">Transmembrane helix</keyword>
<name>A0A382CQJ0_9ZZZZ</name>
<dbReference type="GO" id="GO:0005886">
    <property type="term" value="C:plasma membrane"/>
    <property type="evidence" value="ECO:0007669"/>
    <property type="project" value="UniProtKB-SubCell"/>
</dbReference>
<evidence type="ECO:0008006" key="10">
    <source>
        <dbReference type="Google" id="ProtNLM"/>
    </source>
</evidence>
<evidence type="ECO:0000259" key="7">
    <source>
        <dbReference type="Pfam" id="PF04024"/>
    </source>
</evidence>